<dbReference type="GeneID" id="36627132"/>
<dbReference type="RefSeq" id="XP_024777144.1">
    <property type="nucleotide sequence ID" value="XM_024918563.1"/>
</dbReference>
<feature type="chain" id="PRO_5015538654" description="Secreted protein" evidence="2">
    <location>
        <begin position="25"/>
        <end position="92"/>
    </location>
</feature>
<feature type="region of interest" description="Disordered" evidence="1">
    <location>
        <begin position="28"/>
        <end position="47"/>
    </location>
</feature>
<evidence type="ECO:0000313" key="3">
    <source>
        <dbReference type="EMBL" id="PTB57467.1"/>
    </source>
</evidence>
<protein>
    <recommendedName>
        <fullName evidence="5">Secreted protein</fullName>
    </recommendedName>
</protein>
<keyword evidence="2" id="KW-0732">Signal</keyword>
<organism evidence="3 4">
    <name type="scientific">Trichoderma harzianum CBS 226.95</name>
    <dbReference type="NCBI Taxonomy" id="983964"/>
    <lineage>
        <taxon>Eukaryota</taxon>
        <taxon>Fungi</taxon>
        <taxon>Dikarya</taxon>
        <taxon>Ascomycota</taxon>
        <taxon>Pezizomycotina</taxon>
        <taxon>Sordariomycetes</taxon>
        <taxon>Hypocreomycetidae</taxon>
        <taxon>Hypocreales</taxon>
        <taxon>Hypocreaceae</taxon>
        <taxon>Trichoderma</taxon>
    </lineage>
</organism>
<gene>
    <name evidence="3" type="ORF">M431DRAFT_505024</name>
</gene>
<evidence type="ECO:0000256" key="2">
    <source>
        <dbReference type="SAM" id="SignalP"/>
    </source>
</evidence>
<evidence type="ECO:0000256" key="1">
    <source>
        <dbReference type="SAM" id="MobiDB-lite"/>
    </source>
</evidence>
<evidence type="ECO:0008006" key="5">
    <source>
        <dbReference type="Google" id="ProtNLM"/>
    </source>
</evidence>
<evidence type="ECO:0000313" key="4">
    <source>
        <dbReference type="Proteomes" id="UP000241690"/>
    </source>
</evidence>
<dbReference type="AlphaFoldDB" id="A0A2T4AK93"/>
<dbReference type="Proteomes" id="UP000241690">
    <property type="component" value="Unassembled WGS sequence"/>
</dbReference>
<dbReference type="EMBL" id="KZ679677">
    <property type="protein sequence ID" value="PTB57467.1"/>
    <property type="molecule type" value="Genomic_DNA"/>
</dbReference>
<keyword evidence="4" id="KW-1185">Reference proteome</keyword>
<accession>A0A2T4AK93</accession>
<name>A0A2T4AK93_TRIHA</name>
<sequence length="92" mass="10874">MCMMCECLLISRCLSMLLFVVLESERDPYKHRSKHERSRPRDPPSQRHHFSLSLFRPMSFPSISLCWTCFPPVKHDSQITCIQTSYLPCKQI</sequence>
<feature type="signal peptide" evidence="2">
    <location>
        <begin position="1"/>
        <end position="24"/>
    </location>
</feature>
<proteinExistence type="predicted"/>
<reference evidence="3 4" key="1">
    <citation type="submission" date="2016-07" db="EMBL/GenBank/DDBJ databases">
        <title>Multiple horizontal gene transfer events from other fungi enriched the ability of initially mycotrophic Trichoderma (Ascomycota) to feed on dead plant biomass.</title>
        <authorList>
            <consortium name="DOE Joint Genome Institute"/>
            <person name="Aerts A."/>
            <person name="Atanasova L."/>
            <person name="Chenthamara K."/>
            <person name="Zhang J."/>
            <person name="Grujic M."/>
            <person name="Henrissat B."/>
            <person name="Kuo A."/>
            <person name="Salamov A."/>
            <person name="Lipzen A."/>
            <person name="Labutti K."/>
            <person name="Barry K."/>
            <person name="Miao Y."/>
            <person name="Rahimi M.J."/>
            <person name="Shen Q."/>
            <person name="Grigoriev I.V."/>
            <person name="Kubicek C.P."/>
            <person name="Druzhinina I.S."/>
        </authorList>
    </citation>
    <scope>NUCLEOTIDE SEQUENCE [LARGE SCALE GENOMIC DNA]</scope>
    <source>
        <strain evidence="3 4">CBS 226.95</strain>
    </source>
</reference>